<evidence type="ECO:0000256" key="4">
    <source>
        <dbReference type="ARBA" id="ARBA00038303"/>
    </source>
</evidence>
<comment type="catalytic activity">
    <reaction evidence="5">
        <text>pseudouridine(1915) in 23S rRNA + S-adenosyl-L-methionine = N(3)-methylpseudouridine(1915) in 23S rRNA + S-adenosyl-L-homocysteine + H(+)</text>
        <dbReference type="Rhea" id="RHEA:42752"/>
        <dbReference type="Rhea" id="RHEA-COMP:10221"/>
        <dbReference type="Rhea" id="RHEA-COMP:10222"/>
        <dbReference type="ChEBI" id="CHEBI:15378"/>
        <dbReference type="ChEBI" id="CHEBI:57856"/>
        <dbReference type="ChEBI" id="CHEBI:59789"/>
        <dbReference type="ChEBI" id="CHEBI:65314"/>
        <dbReference type="ChEBI" id="CHEBI:74486"/>
        <dbReference type="EC" id="2.1.1.177"/>
    </reaction>
</comment>
<keyword evidence="5" id="KW-0698">rRNA processing</keyword>
<dbReference type="InterPro" id="IPR029028">
    <property type="entry name" value="Alpha/beta_knot_MTases"/>
</dbReference>
<dbReference type="PANTHER" id="PTHR33603">
    <property type="entry name" value="METHYLTRANSFERASE"/>
    <property type="match status" value="1"/>
</dbReference>
<keyword evidence="2 5" id="KW-0808">Transferase</keyword>
<dbReference type="SUPFAM" id="SSF75217">
    <property type="entry name" value="alpha/beta knot"/>
    <property type="match status" value="1"/>
</dbReference>
<gene>
    <name evidence="5" type="primary">rlmH</name>
    <name evidence="6" type="ORF">COV59_00005</name>
</gene>
<dbReference type="PIRSF" id="PIRSF004505">
    <property type="entry name" value="MT_bac"/>
    <property type="match status" value="1"/>
</dbReference>
<dbReference type="CDD" id="cd18081">
    <property type="entry name" value="RlmH-like"/>
    <property type="match status" value="1"/>
</dbReference>
<dbReference type="InterPro" id="IPR003742">
    <property type="entry name" value="RlmH-like"/>
</dbReference>
<comment type="subcellular location">
    <subcellularLocation>
        <location evidence="5">Cytoplasm</location>
    </subcellularLocation>
</comment>
<evidence type="ECO:0000256" key="1">
    <source>
        <dbReference type="ARBA" id="ARBA00022603"/>
    </source>
</evidence>
<feature type="binding site" evidence="5">
    <location>
        <begin position="123"/>
        <end position="128"/>
    </location>
    <ligand>
        <name>S-adenosyl-L-methionine</name>
        <dbReference type="ChEBI" id="CHEBI:59789"/>
    </ligand>
</feature>
<evidence type="ECO:0000313" key="6">
    <source>
        <dbReference type="EMBL" id="PIR04596.1"/>
    </source>
</evidence>
<sequence length="155" mass="18045">MKLKIICLGKLKEGYFRDAENEYLKRLGPFAKIDIVELKEEKFSSPNEKEKITKTETEKVLKHLPEQAFVLALHEYAPQKTSKEFSEFLQKKTSSGQEVVFIIGGPLGLHESLLKKANQQISFSKMTFPHQMIRIILLEQIYRSITIAKNKQYHY</sequence>
<feature type="binding site" evidence="5">
    <location>
        <position position="73"/>
    </location>
    <ligand>
        <name>S-adenosyl-L-methionine</name>
        <dbReference type="ChEBI" id="CHEBI:59789"/>
    </ligand>
</feature>
<dbReference type="Gene3D" id="3.40.1280.10">
    <property type="match status" value="1"/>
</dbReference>
<evidence type="ECO:0000256" key="3">
    <source>
        <dbReference type="ARBA" id="ARBA00022691"/>
    </source>
</evidence>
<keyword evidence="3 5" id="KW-0949">S-adenosyl-L-methionine</keyword>
<evidence type="ECO:0000256" key="2">
    <source>
        <dbReference type="ARBA" id="ARBA00022679"/>
    </source>
</evidence>
<comment type="caution">
    <text evidence="6">The sequence shown here is derived from an EMBL/GenBank/DDBJ whole genome shotgun (WGS) entry which is preliminary data.</text>
</comment>
<comment type="similarity">
    <text evidence="4 5">Belongs to the RNA methyltransferase RlmH family.</text>
</comment>
<dbReference type="EMBL" id="PCWN01000001">
    <property type="protein sequence ID" value="PIR04596.1"/>
    <property type="molecule type" value="Genomic_DNA"/>
</dbReference>
<dbReference type="Proteomes" id="UP000229600">
    <property type="component" value="Unassembled WGS sequence"/>
</dbReference>
<name>A0A2H0N909_9BACT</name>
<keyword evidence="1 5" id="KW-0489">Methyltransferase</keyword>
<dbReference type="GO" id="GO:0005737">
    <property type="term" value="C:cytoplasm"/>
    <property type="evidence" value="ECO:0007669"/>
    <property type="project" value="UniProtKB-SubCell"/>
</dbReference>
<evidence type="ECO:0000313" key="7">
    <source>
        <dbReference type="Proteomes" id="UP000229600"/>
    </source>
</evidence>
<proteinExistence type="inferred from homology"/>
<dbReference type="EC" id="2.1.1.177" evidence="5"/>
<keyword evidence="5" id="KW-0963">Cytoplasm</keyword>
<organism evidence="6 7">
    <name type="scientific">Candidatus Magasanikbacteria bacterium CG11_big_fil_rev_8_21_14_0_20_39_34</name>
    <dbReference type="NCBI Taxonomy" id="1974653"/>
    <lineage>
        <taxon>Bacteria</taxon>
        <taxon>Candidatus Magasanikiibacteriota</taxon>
    </lineage>
</organism>
<comment type="subunit">
    <text evidence="5">Homodimer.</text>
</comment>
<accession>A0A2H0N909</accession>
<dbReference type="PANTHER" id="PTHR33603:SF1">
    <property type="entry name" value="RIBOSOMAL RNA LARGE SUBUNIT METHYLTRANSFERASE H"/>
    <property type="match status" value="1"/>
</dbReference>
<feature type="binding site" evidence="5">
    <location>
        <position position="104"/>
    </location>
    <ligand>
        <name>S-adenosyl-L-methionine</name>
        <dbReference type="ChEBI" id="CHEBI:59789"/>
    </ligand>
</feature>
<protein>
    <recommendedName>
        <fullName evidence="5">Ribosomal RNA large subunit methyltransferase H</fullName>
        <ecNumber evidence="5">2.1.1.177</ecNumber>
    </recommendedName>
    <alternativeName>
        <fullName evidence="5">23S rRNA (pseudouridine1915-N3)-methyltransferase</fullName>
    </alternativeName>
    <alternativeName>
        <fullName evidence="5">23S rRNA m3Psi1915 methyltransferase</fullName>
    </alternativeName>
    <alternativeName>
        <fullName evidence="5">rRNA (pseudouridine-N3-)-methyltransferase RlmH</fullName>
    </alternativeName>
</protein>
<dbReference type="AlphaFoldDB" id="A0A2H0N909"/>
<evidence type="ECO:0000256" key="5">
    <source>
        <dbReference type="HAMAP-Rule" id="MF_00658"/>
    </source>
</evidence>
<reference evidence="6 7" key="1">
    <citation type="submission" date="2017-09" db="EMBL/GenBank/DDBJ databases">
        <title>Depth-based differentiation of microbial function through sediment-hosted aquifers and enrichment of novel symbionts in the deep terrestrial subsurface.</title>
        <authorList>
            <person name="Probst A.J."/>
            <person name="Ladd B."/>
            <person name="Jarett J.K."/>
            <person name="Geller-Mcgrath D.E."/>
            <person name="Sieber C.M."/>
            <person name="Emerson J.B."/>
            <person name="Anantharaman K."/>
            <person name="Thomas B.C."/>
            <person name="Malmstrom R."/>
            <person name="Stieglmeier M."/>
            <person name="Klingl A."/>
            <person name="Woyke T."/>
            <person name="Ryan C.M."/>
            <person name="Banfield J.F."/>
        </authorList>
    </citation>
    <scope>NUCLEOTIDE SEQUENCE [LARGE SCALE GENOMIC DNA]</scope>
    <source>
        <strain evidence="6">CG11_big_fil_rev_8_21_14_0_20_39_34</strain>
    </source>
</reference>
<dbReference type="Pfam" id="PF02590">
    <property type="entry name" value="SPOUT_MTase"/>
    <property type="match status" value="1"/>
</dbReference>
<dbReference type="GO" id="GO:0070038">
    <property type="term" value="F:rRNA (pseudouridine-N3-)-methyltransferase activity"/>
    <property type="evidence" value="ECO:0007669"/>
    <property type="project" value="UniProtKB-UniRule"/>
</dbReference>
<dbReference type="InterPro" id="IPR029026">
    <property type="entry name" value="tRNA_m1G_MTases_N"/>
</dbReference>
<comment type="function">
    <text evidence="5">Specifically methylates the pseudouridine at position 1915 (m3Psi1915) in 23S rRNA.</text>
</comment>
<dbReference type="HAMAP" id="MF_00658">
    <property type="entry name" value="23SrRNA_methyltr_H"/>
    <property type="match status" value="1"/>
</dbReference>